<protein>
    <submittedName>
        <fullName evidence="1">Uncharacterized protein</fullName>
    </submittedName>
</protein>
<organism evidence="1 2">
    <name type="scientific">Gordonia terrae C-6</name>
    <dbReference type="NCBI Taxonomy" id="1316928"/>
    <lineage>
        <taxon>Bacteria</taxon>
        <taxon>Bacillati</taxon>
        <taxon>Actinomycetota</taxon>
        <taxon>Actinomycetes</taxon>
        <taxon>Mycobacteriales</taxon>
        <taxon>Gordoniaceae</taxon>
        <taxon>Gordonia</taxon>
    </lineage>
</organism>
<sequence>MREAVKKSFELDGDAAILRTVAEILAMPAEAEAALRRSLTGPKLEAHLGWHAPVMNAVDTLANLSTKHTRFVAQIPDGTVKELQLAVFEVPDVTDPDGYGDPQAESVAGAVAELDALAETITNAVMDEELKRFLLDHVDRMRVALREYRIRGGSGVFDATDAALGAIYRATQVHPEWFTPDDDSTSTTRKFFDVVGKVADVGGVMSLGVMSLPWVQAMLPG</sequence>
<gene>
    <name evidence="1" type="ORF">GTC6_15294</name>
</gene>
<comment type="caution">
    <text evidence="1">The sequence shown here is derived from an EMBL/GenBank/DDBJ whole genome shotgun (WGS) entry which is preliminary data.</text>
</comment>
<evidence type="ECO:0000313" key="2">
    <source>
        <dbReference type="Proteomes" id="UP000013569"/>
    </source>
</evidence>
<dbReference type="Proteomes" id="UP000013569">
    <property type="component" value="Unassembled WGS sequence"/>
</dbReference>
<proteinExistence type="predicted"/>
<name>R7Y7I6_9ACTN</name>
<reference evidence="1 2" key="1">
    <citation type="journal article" date="2013" name="Genome Announc.">
        <title>Draft Genome Sequence of a Benzothiophene-Desulfurizing Bacterium, Gordona terrae Strain C-6.</title>
        <authorList>
            <person name="Wang W."/>
            <person name="Ma T."/>
            <person name="Ren Y."/>
            <person name="Li G."/>
        </authorList>
    </citation>
    <scope>NUCLEOTIDE SEQUENCE [LARGE SCALE GENOMIC DNA]</scope>
    <source>
        <strain evidence="1 2">C-6</strain>
    </source>
</reference>
<dbReference type="AlphaFoldDB" id="R7Y7I6"/>
<dbReference type="EMBL" id="AQPW01000018">
    <property type="protein sequence ID" value="EON31987.1"/>
    <property type="molecule type" value="Genomic_DNA"/>
</dbReference>
<accession>R7Y7I6</accession>
<evidence type="ECO:0000313" key="1">
    <source>
        <dbReference type="EMBL" id="EON31987.1"/>
    </source>
</evidence>